<organism evidence="2 3">
    <name type="scientific">Methanobrevibacter woesei</name>
    <dbReference type="NCBI Taxonomy" id="190976"/>
    <lineage>
        <taxon>Archaea</taxon>
        <taxon>Methanobacteriati</taxon>
        <taxon>Methanobacteriota</taxon>
        <taxon>Methanomada group</taxon>
        <taxon>Methanobacteria</taxon>
        <taxon>Methanobacteriales</taxon>
        <taxon>Methanobacteriaceae</taxon>
        <taxon>Methanobrevibacter</taxon>
    </lineage>
</organism>
<dbReference type="RefSeq" id="WP_116670141.1">
    <property type="nucleotide sequence ID" value="NZ_CALIUN010000003.1"/>
</dbReference>
<dbReference type="PROSITE" id="PS51379">
    <property type="entry name" value="4FE4S_FER_2"/>
    <property type="match status" value="2"/>
</dbReference>
<dbReference type="Gene3D" id="3.30.70.20">
    <property type="match status" value="1"/>
</dbReference>
<dbReference type="PROSITE" id="PS00198">
    <property type="entry name" value="4FE4S_FER_1"/>
    <property type="match status" value="1"/>
</dbReference>
<keyword evidence="3" id="KW-1185">Reference proteome</keyword>
<dbReference type="GO" id="GO:0016491">
    <property type="term" value="F:oxidoreductase activity"/>
    <property type="evidence" value="ECO:0007669"/>
    <property type="project" value="UniProtKB-ARBA"/>
</dbReference>
<evidence type="ECO:0000313" key="2">
    <source>
        <dbReference type="EMBL" id="PWB85047.1"/>
    </source>
</evidence>
<name>A0A2U1S645_9EURY</name>
<dbReference type="AlphaFoldDB" id="A0A2U1S645"/>
<dbReference type="InterPro" id="IPR017896">
    <property type="entry name" value="4Fe4S_Fe-S-bd"/>
</dbReference>
<evidence type="ECO:0000313" key="3">
    <source>
        <dbReference type="Proteomes" id="UP000245577"/>
    </source>
</evidence>
<dbReference type="Pfam" id="PF13237">
    <property type="entry name" value="Fer4_10"/>
    <property type="match status" value="1"/>
</dbReference>
<dbReference type="InterPro" id="IPR017900">
    <property type="entry name" value="4Fe4S_Fe_S_CS"/>
</dbReference>
<dbReference type="Proteomes" id="UP000245577">
    <property type="component" value="Unassembled WGS sequence"/>
</dbReference>
<sequence length="83" mass="9158">MSKFGFLKKFKGSSNNENSNINFKIENDNCNGEECRKCVIACPNNVLIVENNQTSVGNPLGCKSCRVCASICPNDCIIFKDSF</sequence>
<gene>
    <name evidence="2" type="primary">rsxB_5</name>
    <name evidence="2" type="ORF">MBBWO_13610</name>
</gene>
<proteinExistence type="predicted"/>
<reference evidence="2 3" key="1">
    <citation type="submission" date="2017-03" db="EMBL/GenBank/DDBJ databases">
        <title>Genome sequence of Methanobrevibacter wosei.</title>
        <authorList>
            <person name="Poehlein A."/>
            <person name="Seedorf H."/>
            <person name="Daniel R."/>
        </authorList>
    </citation>
    <scope>NUCLEOTIDE SEQUENCE [LARGE SCALE GENOMIC DNA]</scope>
    <source>
        <strain evidence="2 3">DSM 11979</strain>
    </source>
</reference>
<feature type="domain" description="4Fe-4S ferredoxin-type" evidence="1">
    <location>
        <begin position="21"/>
        <end position="52"/>
    </location>
</feature>
<feature type="domain" description="4Fe-4S ferredoxin-type" evidence="1">
    <location>
        <begin position="53"/>
        <end position="82"/>
    </location>
</feature>
<protein>
    <submittedName>
        <fullName evidence="2">Electron transport complex subunit RsxB</fullName>
    </submittedName>
</protein>
<comment type="caution">
    <text evidence="2">The sequence shown here is derived from an EMBL/GenBank/DDBJ whole genome shotgun (WGS) entry which is preliminary data.</text>
</comment>
<evidence type="ECO:0000259" key="1">
    <source>
        <dbReference type="PROSITE" id="PS51379"/>
    </source>
</evidence>
<dbReference type="SUPFAM" id="SSF54862">
    <property type="entry name" value="4Fe-4S ferredoxins"/>
    <property type="match status" value="1"/>
</dbReference>
<dbReference type="OrthoDB" id="2837at2157"/>
<dbReference type="EMBL" id="MZGU01000006">
    <property type="protein sequence ID" value="PWB85047.1"/>
    <property type="molecule type" value="Genomic_DNA"/>
</dbReference>
<accession>A0A2U1S645</accession>